<evidence type="ECO:0000313" key="2">
    <source>
        <dbReference type="Proteomes" id="UP000005640"/>
    </source>
</evidence>
<organism evidence="1 2">
    <name type="scientific">Homo sapiens</name>
    <name type="common">Human</name>
    <dbReference type="NCBI Taxonomy" id="9606"/>
    <lineage>
        <taxon>Eukaryota</taxon>
        <taxon>Metazoa</taxon>
        <taxon>Chordata</taxon>
        <taxon>Craniata</taxon>
        <taxon>Vertebrata</taxon>
        <taxon>Euteleostomi</taxon>
        <taxon>Mammalia</taxon>
        <taxon>Eutheria</taxon>
        <taxon>Euarchontoglires</taxon>
        <taxon>Primates</taxon>
        <taxon>Haplorrhini</taxon>
        <taxon>Catarrhini</taxon>
        <taxon>Hominidae</taxon>
        <taxon>Homo</taxon>
    </lineage>
</organism>
<reference evidence="1 2" key="2">
    <citation type="journal article" date="2004" name="Nature">
        <title>Finishing the euchromatic sequence of the human genome.</title>
        <authorList>
            <consortium name="International Human Genome Sequencing Consortium"/>
        </authorList>
    </citation>
    <scope>NUCLEOTIDE SEQUENCE [LARGE SCALE GENOMIC DNA]</scope>
</reference>
<reference evidence="1" key="4">
    <citation type="submission" date="2025-08" db="UniProtKB">
        <authorList>
            <consortium name="Ensembl"/>
        </authorList>
    </citation>
    <scope>IDENTIFICATION</scope>
</reference>
<accession>A0A1B0GTE3</accession>
<dbReference type="Proteomes" id="UP000005640">
    <property type="component" value="Chromosome 4"/>
</dbReference>
<dbReference type="GeneTree" id="ENSGT00940000163277"/>
<reference evidence="1 2" key="3">
    <citation type="journal article" date="2005" name="Nature">
        <title>Generation and annotation of the DNA sequences of human chromosomes 2 and 4.</title>
        <authorList>
            <person name="Hillier L.W."/>
            <person name="Graves T.A."/>
            <person name="Fulton R.S."/>
            <person name="Fulton L.A."/>
            <person name="Pepin K.H."/>
            <person name="Minx P."/>
            <person name="Wagner-McPherson C."/>
            <person name="Layman D."/>
            <person name="Wylie K."/>
            <person name="Sekhon M."/>
            <person name="Becker M.C."/>
            <person name="Fewell G.A."/>
            <person name="Delehaunty K.D."/>
            <person name="Miner T.L."/>
            <person name="Nash W.E."/>
            <person name="Kremitzki C."/>
            <person name="Oddy L."/>
            <person name="Du H."/>
            <person name="Sun H."/>
            <person name="Bradshaw-Cordum H."/>
            <person name="Ali J."/>
            <person name="Carter J."/>
            <person name="Cordes M."/>
            <person name="Harris A."/>
            <person name="Isak A."/>
            <person name="van Brunt A."/>
            <person name="Nguyen C."/>
            <person name="Du F."/>
            <person name="Courtney L."/>
            <person name="Kalicki J."/>
            <person name="Ozersky P."/>
            <person name="Abbott S."/>
            <person name="Armstrong J."/>
            <person name="Belter E.A."/>
            <person name="Caruso L."/>
            <person name="Cedroni M."/>
            <person name="Cotton M."/>
            <person name="Davidson T."/>
            <person name="Desai A."/>
            <person name="Elliott G."/>
            <person name="Erb T."/>
            <person name="Fronick C."/>
            <person name="Gaige T."/>
            <person name="Haakenson W."/>
            <person name="Haglund K."/>
            <person name="Holmes A."/>
            <person name="Harkins R."/>
            <person name="Kim K."/>
            <person name="Kruchowski S.S."/>
            <person name="Strong C.M."/>
            <person name="Grewal N."/>
            <person name="Goyea E."/>
            <person name="Hou S."/>
            <person name="Levy A."/>
            <person name="Martinka S."/>
            <person name="Mead K."/>
            <person name="McLellan M.D."/>
            <person name="Meyer R."/>
            <person name="Randall-Maher J."/>
            <person name="Tomlinson C."/>
            <person name="Dauphin-Kohlberg S."/>
            <person name="Kozlowicz-Reilly A."/>
            <person name="Shah N."/>
            <person name="Swearengen-Shahid S."/>
            <person name="Snider J."/>
            <person name="Strong J.T."/>
            <person name="Thompson J."/>
            <person name="Yoakum M."/>
            <person name="Leonard S."/>
            <person name="Pearman C."/>
            <person name="Trani L."/>
            <person name="Radionenko M."/>
            <person name="Waligorski J.E."/>
            <person name="Wang C."/>
            <person name="Rock S.M."/>
            <person name="Tin-Wollam A.M."/>
            <person name="Maupin R."/>
            <person name="Latreille P."/>
            <person name="Wendl M.C."/>
            <person name="Yang S.P."/>
            <person name="Pohl C."/>
            <person name="Wallis J.W."/>
            <person name="Spieth J."/>
            <person name="Bieri T.A."/>
            <person name="Berkowicz N."/>
            <person name="Nelson J.O."/>
            <person name="Osborne J."/>
            <person name="Ding L."/>
            <person name="Meyer R."/>
            <person name="Sabo A."/>
            <person name="Shotland Y."/>
            <person name="Sinha P."/>
            <person name="Wohldmann P.E."/>
            <person name="Cook L.L."/>
            <person name="Hickenbotham M.T."/>
            <person name="Eldred J."/>
            <person name="Williams D."/>
            <person name="Jones T.A."/>
            <person name="She X."/>
            <person name="Ciccarelli F.D."/>
            <person name="Izaurralde E."/>
            <person name="Taylor J."/>
            <person name="Schmutz J."/>
            <person name="Myers R.M."/>
            <person name="Cox D.R."/>
            <person name="Huang X."/>
            <person name="McPherson J.D."/>
            <person name="Mardis E.R."/>
            <person name="Clifton S.W."/>
            <person name="Warren W.C."/>
            <person name="Chinwalla A.T."/>
            <person name="Eddy S.R."/>
            <person name="Marra M.A."/>
            <person name="Ovcharenko I."/>
            <person name="Furey T.S."/>
            <person name="Miller W."/>
            <person name="Eichler E.E."/>
            <person name="Bork P."/>
            <person name="Suyama M."/>
            <person name="Torrents D."/>
            <person name="Waterston R.H."/>
            <person name="Wilson R.K."/>
        </authorList>
    </citation>
    <scope>NUCLEOTIDE SEQUENCE [LARGE SCALE GENOMIC DNA]</scope>
</reference>
<dbReference type="OrthoDB" id="2419613at2759"/>
<dbReference type="EMBL" id="AC097372">
    <property type="status" value="NOT_ANNOTATED_CDS"/>
    <property type="molecule type" value="Genomic_DNA"/>
</dbReference>
<dbReference type="OpenTargets" id="ENSG00000250673"/>
<protein>
    <submittedName>
        <fullName evidence="1">Reeler domain containing 1</fullName>
    </submittedName>
</protein>
<reference evidence="1 2" key="1">
    <citation type="journal article" date="2001" name="Nature">
        <title>Initial sequencing and analysis of the human genome.</title>
        <authorList>
            <consortium name="International Human Genome Sequencing Consortium"/>
            <person name="Lander E.S."/>
            <person name="Linton L.M."/>
            <person name="Birren B."/>
            <person name="Nusbaum C."/>
            <person name="Zody M.C."/>
            <person name="Baldwin J."/>
            <person name="Devon K."/>
            <person name="Dewar K."/>
            <person name="Doyle M."/>
            <person name="FitzHugh W."/>
            <person name="Funke R."/>
            <person name="Gage D."/>
            <person name="Harris K."/>
            <person name="Heaford A."/>
            <person name="Howland J."/>
            <person name="Kann L."/>
            <person name="Lehoczky J."/>
            <person name="LeVine R."/>
            <person name="McEwan P."/>
            <person name="McKernan K."/>
            <person name="Meldrim J."/>
            <person name="Mesirov J.P."/>
            <person name="Miranda C."/>
            <person name="Morris W."/>
            <person name="Naylor J."/>
            <person name="Raymond C."/>
            <person name="Rosetti M."/>
            <person name="Santos R."/>
            <person name="Sheridan A."/>
            <person name="Sougnez C."/>
            <person name="Stange-Thomann N."/>
            <person name="Stojanovic N."/>
            <person name="Subramanian A."/>
            <person name="Wyman D."/>
            <person name="Rogers J."/>
            <person name="Sulston J."/>
            <person name="Ainscough R."/>
            <person name="Beck S."/>
            <person name="Bentley D."/>
            <person name="Burton J."/>
            <person name="Clee C."/>
            <person name="Carter N."/>
            <person name="Coulson A."/>
            <person name="Deadman R."/>
            <person name="Deloukas P."/>
            <person name="Dunham A."/>
            <person name="Dunham I."/>
            <person name="Durbin R."/>
            <person name="French L."/>
            <person name="Grafham D."/>
            <person name="Gregory S."/>
            <person name="Hubbard T."/>
            <person name="Humphray S."/>
            <person name="Hunt A."/>
            <person name="Jones M."/>
            <person name="Lloyd C."/>
            <person name="McMurray A."/>
            <person name="Matthews L."/>
            <person name="Mercer S."/>
            <person name="Milne S."/>
            <person name="Mullikin J.C."/>
            <person name="Mungall A."/>
            <person name="Plumb R."/>
            <person name="Ross M."/>
            <person name="Shownkeen R."/>
            <person name="Sims S."/>
            <person name="Waterston R.H."/>
            <person name="Wilson R.K."/>
            <person name="Hillier L.W."/>
            <person name="McPherson J.D."/>
            <person name="Marra M.A."/>
            <person name="Mardis E.R."/>
            <person name="Fulton L.A."/>
            <person name="Chinwalla A.T."/>
            <person name="Pepin K.H."/>
            <person name="Gish W.R."/>
            <person name="Chissoe S.L."/>
            <person name="Wendl M.C."/>
            <person name="Delehaunty K.D."/>
            <person name="Miner T.L."/>
            <person name="Delehaunty A."/>
            <person name="Kramer J.B."/>
            <person name="Cook L.L."/>
            <person name="Fulton R.S."/>
            <person name="Johnson D.L."/>
            <person name="Minx P.J."/>
            <person name="Clifton S.W."/>
            <person name="Hawkins T."/>
            <person name="Branscomb E."/>
            <person name="Predki P."/>
            <person name="Richardson P."/>
            <person name="Wenning S."/>
            <person name="Slezak T."/>
            <person name="Doggett N."/>
            <person name="Cheng J.F."/>
            <person name="Olsen A."/>
            <person name="Lucas S."/>
            <person name="Elkin C."/>
            <person name="Uberbacher E."/>
            <person name="Frazier M."/>
            <person name="Gibbs R.A."/>
            <person name="Muzny D.M."/>
            <person name="Scherer S.E."/>
            <person name="Bouck J.B."/>
            <person name="Sodergren E.J."/>
            <person name="Worley K.C."/>
            <person name="Rives C.M."/>
            <person name="Gorrell J.H."/>
            <person name="Metzker M.L."/>
            <person name="Naylor S.L."/>
            <person name="Kucherlapati R.S."/>
            <person name="Nelson D.L."/>
            <person name="Weinstock G.M."/>
            <person name="Sakaki Y."/>
            <person name="Fujiyama A."/>
            <person name="Hattori M."/>
            <person name="Yada T."/>
            <person name="Toyoda A."/>
            <person name="Itoh T."/>
            <person name="Kawagoe C."/>
            <person name="Watanabe H."/>
            <person name="Totoki Y."/>
            <person name="Taylor T."/>
            <person name="Weissenbach J."/>
            <person name="Heilig R."/>
            <person name="Saurin W."/>
            <person name="Artiguenave F."/>
            <person name="Brottier P."/>
            <person name="Bruls T."/>
            <person name="Pelletier E."/>
            <person name="Robert C."/>
            <person name="Wincker P."/>
            <person name="Smith D.R."/>
            <person name="Doucette-Stamm L."/>
            <person name="Rubenfield M."/>
            <person name="Weinstock K."/>
            <person name="Lee H.M."/>
            <person name="Dubois J."/>
            <person name="Rosenthal A."/>
            <person name="Platzer M."/>
            <person name="Nyakatura G."/>
            <person name="Taudien S."/>
            <person name="Rump A."/>
            <person name="Yang H."/>
            <person name="Yu J."/>
            <person name="Wang J."/>
            <person name="Huang G."/>
            <person name="Gu J."/>
            <person name="Hood L."/>
            <person name="Rowen L."/>
            <person name="Madan A."/>
            <person name="Qin S."/>
            <person name="Davis R.W."/>
            <person name="Federspiel N.A."/>
            <person name="Abola A.P."/>
            <person name="Proctor M.J."/>
            <person name="Myers R.M."/>
            <person name="Schmutz J."/>
            <person name="Dickson M."/>
            <person name="Grimwood J."/>
            <person name="Cox D.R."/>
            <person name="Olson M.V."/>
            <person name="Kaul R."/>
            <person name="Raymond C."/>
            <person name="Shimizu N."/>
            <person name="Kawasaki K."/>
            <person name="Minoshima S."/>
            <person name="Evans G.A."/>
            <person name="Athanasiou M."/>
            <person name="Schultz R."/>
            <person name="Roe B.A."/>
            <person name="Chen F."/>
            <person name="Pan H."/>
            <person name="Ramser J."/>
            <person name="Lehrach H."/>
            <person name="Reinhardt R."/>
            <person name="McCombie W.R."/>
            <person name="de la Bastide M."/>
            <person name="Dedhia N."/>
            <person name="Blocker H."/>
            <person name="Hornischer K."/>
            <person name="Nordsiek G."/>
            <person name="Agarwala R."/>
            <person name="Aravind L."/>
            <person name="Bailey J.A."/>
            <person name="Bateman A."/>
            <person name="Batzoglou S."/>
            <person name="Birney E."/>
            <person name="Bork P."/>
            <person name="Brown D.G."/>
            <person name="Burge C.B."/>
            <person name="Cerutti L."/>
            <person name="Chen H.C."/>
            <person name="Church D."/>
            <person name="Clamp M."/>
            <person name="Copley R.R."/>
            <person name="Doerks T."/>
            <person name="Eddy S.R."/>
            <person name="Eichler E.E."/>
            <person name="Furey T.S."/>
            <person name="Galagan J."/>
            <person name="Gilbert J.G."/>
            <person name="Harmon C."/>
            <person name="Hayashizaki Y."/>
            <person name="Haussler D."/>
            <person name="Hermjakob H."/>
            <person name="Hokamp K."/>
            <person name="Jang W."/>
            <person name="Johnson L.S."/>
            <person name="Jones T.A."/>
            <person name="Kasif S."/>
            <person name="Kaspryzk A."/>
            <person name="Kennedy S."/>
            <person name="Kent W.J."/>
            <person name="Kitts P."/>
            <person name="Koonin E.V."/>
            <person name="Korf I."/>
            <person name="Kulp D."/>
            <person name="Lancet D."/>
            <person name="Lowe T.M."/>
            <person name="McLysaght A."/>
            <person name="Mikkelsen T."/>
            <person name="Moran J.V."/>
            <person name="Mulder N."/>
            <person name="Pollara V.J."/>
            <person name="Ponting C.P."/>
            <person name="Schuler G."/>
            <person name="Schultz J."/>
            <person name="Slater G."/>
            <person name="Smit A.F."/>
            <person name="Stupka E."/>
            <person name="Szustakowski J."/>
            <person name="Thierry-Mieg D."/>
            <person name="Thierry-Mieg J."/>
            <person name="Wagner L."/>
            <person name="Wallis J."/>
            <person name="Wheeler R."/>
            <person name="Williams A."/>
            <person name="Wolf Y.I."/>
            <person name="Wolfe K.H."/>
            <person name="Yang S.P."/>
            <person name="Yeh R.F."/>
            <person name="Collins F."/>
            <person name="Guyer M.S."/>
            <person name="Peterson J."/>
            <person name="Felsenfeld A."/>
            <person name="Wetterstrand K.A."/>
            <person name="Patrinos A."/>
            <person name="Morgan M.J."/>
            <person name="de Jong P."/>
            <person name="Catanese J.J."/>
            <person name="Osoegawa K."/>
            <person name="Shizuya H."/>
            <person name="Choi S."/>
            <person name="Chen Y.J."/>
        </authorList>
    </citation>
    <scope>NUCLEOTIDE SEQUENCE [LARGE SCALE GENOMIC DNA]</scope>
</reference>
<name>A0A1B0GTE3_HUMAN</name>
<evidence type="ECO:0000313" key="1">
    <source>
        <dbReference type="Ensembl" id="ENSP00000489660.1"/>
    </source>
</evidence>
<dbReference type="BioMuta" id="ENSG00000250673"/>
<keyword evidence="2" id="KW-1185">Reference proteome</keyword>
<dbReference type="ExpressionAtlas" id="A0A1B0GTE3">
    <property type="expression patterns" value="baseline and differential"/>
</dbReference>
<dbReference type="AlphaFoldDB" id="A0A1B0GTE3"/>
<dbReference type="HGNC" id="HGNC:53638">
    <property type="gene designation" value="REELD1"/>
</dbReference>
<dbReference type="VEuPathDB" id="HostDB:ENSG00000250673"/>
<dbReference type="Bgee" id="ENSG00000250673">
    <property type="expression patterns" value="Expressed in male germ line stem cell (sensu Vertebrata) in testis and 92 other cell types or tissues"/>
</dbReference>
<proteinExistence type="predicted"/>
<gene>
    <name evidence="1" type="primary">REELD1</name>
</gene>
<dbReference type="Ensembl" id="ENST00000636686.1">
    <property type="protein sequence ID" value="ENSP00000489660.1"/>
    <property type="gene ID" value="ENSG00000250673.3"/>
</dbReference>
<reference evidence="1" key="5">
    <citation type="submission" date="2025-09" db="UniProtKB">
        <authorList>
            <consortium name="Ensembl"/>
        </authorList>
    </citation>
    <scope>IDENTIFICATION</scope>
</reference>
<sequence>MFKGCVCNSAGGSHSIKPEENCVPRDRVLLCTQAGV</sequence>